<dbReference type="HAMAP" id="MF_01815">
    <property type="entry name" value="FabH"/>
    <property type="match status" value="1"/>
</dbReference>
<dbReference type="CDD" id="cd00830">
    <property type="entry name" value="KAS_III"/>
    <property type="match status" value="1"/>
</dbReference>
<proteinExistence type="inferred from homology"/>
<dbReference type="GO" id="GO:0033818">
    <property type="term" value="F:beta-ketoacyl-acyl-carrier-protein synthase III activity"/>
    <property type="evidence" value="ECO:0007669"/>
    <property type="project" value="UniProtKB-UniRule"/>
</dbReference>
<dbReference type="EC" id="2.3.1.180" evidence="9"/>
<dbReference type="InterPro" id="IPR013747">
    <property type="entry name" value="ACP_syn_III_C"/>
</dbReference>
<feature type="active site" evidence="9">
    <location>
        <position position="274"/>
    </location>
</feature>
<name>G1WL27_9ACTN</name>
<dbReference type="Gene3D" id="3.40.47.10">
    <property type="match status" value="1"/>
</dbReference>
<keyword evidence="3 9" id="KW-0808">Transferase</keyword>
<dbReference type="SUPFAM" id="SSF53901">
    <property type="entry name" value="Thiolase-like"/>
    <property type="match status" value="1"/>
</dbReference>
<evidence type="ECO:0000256" key="6">
    <source>
        <dbReference type="ARBA" id="ARBA00023160"/>
    </source>
</evidence>
<comment type="caution">
    <text evidence="12">The sequence shown here is derived from an EMBL/GenBank/DDBJ whole genome shotgun (WGS) entry which is preliminary data.</text>
</comment>
<evidence type="ECO:0000256" key="5">
    <source>
        <dbReference type="ARBA" id="ARBA00023098"/>
    </source>
</evidence>
<comment type="domain">
    <text evidence="9">The last Arg residue of the ACP-binding site is essential for the weak association between ACP/AcpP and FabH.</text>
</comment>
<dbReference type="PANTHER" id="PTHR43091">
    <property type="entry name" value="3-OXOACYL-[ACYL-CARRIER-PROTEIN] SYNTHASE"/>
    <property type="match status" value="1"/>
</dbReference>
<feature type="region of interest" description="ACP-binding" evidence="9">
    <location>
        <begin position="245"/>
        <end position="249"/>
    </location>
</feature>
<dbReference type="PATRIC" id="fig|742742.3.peg.2019"/>
<evidence type="ECO:0000256" key="1">
    <source>
        <dbReference type="ARBA" id="ARBA00008642"/>
    </source>
</evidence>
<evidence type="ECO:0000256" key="9">
    <source>
        <dbReference type="HAMAP-Rule" id="MF_01815"/>
    </source>
</evidence>
<comment type="function">
    <text evidence="9">Catalyzes the condensation reaction of fatty acid synthesis by the addition to an acyl acceptor of two carbons from malonyl-ACP. Catalyzes the first condensation reaction which initiates fatty acid synthesis and may therefore play a role in governing the total rate of fatty acid production. Possesses both acetoacetyl-ACP synthase and acetyl transacylase activities. Its substrate specificity determines the biosynthesis of branched-chain and/or straight-chain of fatty acids.</text>
</comment>
<dbReference type="EMBL" id="ADLS01000029">
    <property type="protein sequence ID" value="EGX68839.1"/>
    <property type="molecule type" value="Genomic_DNA"/>
</dbReference>
<sequence>MSGVKLVGTGSALPARRVTNDDMARMVDTSDEWISERTGIRERRFLDEDSLDGHFDLAATAARRALDAAGIDPQQAGVCLVATFTAQTATPSVACRLQADLGLPQDAFCLDINAACAGFVYGMHVAQCLLPTARSPYALVVGAEALSRVLDFTDRTTCVLFGDGAGAAVLRYQEDAPSLGCVWGSRGDAESLWVPGVSSSAPSYLHMDGRAVFRFATSVLPACAQEVLDRAGLAVDQVDRYVFHQANQRIIDVVVKKLGADPARCRGNIADVGNTSAASVPLLLDQLVRSGELAGGQRAMCLGFGAGLTWAGALIELA</sequence>
<keyword evidence="4 9" id="KW-0276">Fatty acid metabolism</keyword>
<evidence type="ECO:0000256" key="8">
    <source>
        <dbReference type="ARBA" id="ARBA00023315"/>
    </source>
</evidence>
<keyword evidence="5 9" id="KW-0443">Lipid metabolism</keyword>
<dbReference type="eggNOG" id="COG0332">
    <property type="taxonomic scope" value="Bacteria"/>
</dbReference>
<feature type="active site" evidence="9">
    <location>
        <position position="116"/>
    </location>
</feature>
<accession>G1WL27</accession>
<dbReference type="NCBIfam" id="TIGR00747">
    <property type="entry name" value="fabH"/>
    <property type="match status" value="1"/>
</dbReference>
<feature type="domain" description="Beta-ketoacyl-[acyl-carrier-protein] synthase III C-terminal" evidence="10">
    <location>
        <begin position="228"/>
        <end position="316"/>
    </location>
</feature>
<comment type="similarity">
    <text evidence="1 9">Belongs to the thiolase-like superfamily. FabH family.</text>
</comment>
<gene>
    <name evidence="9" type="primary">fabH</name>
    <name evidence="12" type="ORF">HMPREF9452_02040</name>
</gene>
<dbReference type="GO" id="GO:0004315">
    <property type="term" value="F:3-oxoacyl-[acyl-carrier-protein] synthase activity"/>
    <property type="evidence" value="ECO:0007669"/>
    <property type="project" value="InterPro"/>
</dbReference>
<comment type="pathway">
    <text evidence="9">Lipid metabolism; fatty acid biosynthesis.</text>
</comment>
<dbReference type="GO" id="GO:0006633">
    <property type="term" value="P:fatty acid biosynthetic process"/>
    <property type="evidence" value="ECO:0007669"/>
    <property type="project" value="UniProtKB-UniRule"/>
</dbReference>
<keyword evidence="8 9" id="KW-0012">Acyltransferase</keyword>
<keyword evidence="7 9" id="KW-0511">Multifunctional enzyme</keyword>
<dbReference type="Pfam" id="PF08545">
    <property type="entry name" value="ACP_syn_III"/>
    <property type="match status" value="1"/>
</dbReference>
<dbReference type="OrthoDB" id="9815506at2"/>
<dbReference type="NCBIfam" id="NF006829">
    <property type="entry name" value="PRK09352.1"/>
    <property type="match status" value="1"/>
</dbReference>
<keyword evidence="6 9" id="KW-0275">Fatty acid biosynthesis</keyword>
<reference evidence="12 13" key="1">
    <citation type="submission" date="2011-06" db="EMBL/GenBank/DDBJ databases">
        <title>The Genome Sequence of Collinsella tanakaei YIT 12063.</title>
        <authorList>
            <consortium name="The Broad Institute Genome Sequencing Platform"/>
            <person name="Earl A."/>
            <person name="Ward D."/>
            <person name="Feldgarden M."/>
            <person name="Gevers D."/>
            <person name="Morotomi M."/>
            <person name="Young S.K."/>
            <person name="Zeng Q."/>
            <person name="Gargeya S."/>
            <person name="Fitzgerald M."/>
            <person name="Haas B."/>
            <person name="Abouelleil A."/>
            <person name="Alvarado L."/>
            <person name="Arachchi H.M."/>
            <person name="Berlin A."/>
            <person name="Brown A."/>
            <person name="Chapman S.B."/>
            <person name="Chen Z."/>
            <person name="Dunbar C."/>
            <person name="Freedman E."/>
            <person name="Gearin G."/>
            <person name="Gellesch M."/>
            <person name="Goldberg J."/>
            <person name="Griggs A."/>
            <person name="Gujja S."/>
            <person name="Heiman D."/>
            <person name="Howarth C."/>
            <person name="Larson L."/>
            <person name="Lui A."/>
            <person name="MacDonald P.J.P."/>
            <person name="Mehta T."/>
            <person name="Montmayeur A."/>
            <person name="Murphy C."/>
            <person name="Neiman D."/>
            <person name="Pearson M."/>
            <person name="Priest M."/>
            <person name="Roberts A."/>
            <person name="Saif S."/>
            <person name="Shea T."/>
            <person name="Shenoy N."/>
            <person name="Sisk P."/>
            <person name="Stolte C."/>
            <person name="Sykes S."/>
            <person name="Wortman J."/>
            <person name="Nusbaum C."/>
            <person name="Birren B."/>
        </authorList>
    </citation>
    <scope>NUCLEOTIDE SEQUENCE [LARGE SCALE GENOMIC DNA]</scope>
    <source>
        <strain evidence="12 13">YIT 12063</strain>
    </source>
</reference>
<dbReference type="STRING" id="742742.HMPREF9452_02040"/>
<evidence type="ECO:0000313" key="13">
    <source>
        <dbReference type="Proteomes" id="UP000004830"/>
    </source>
</evidence>
<comment type="subcellular location">
    <subcellularLocation>
        <location evidence="9">Cytoplasm</location>
    </subcellularLocation>
</comment>
<evidence type="ECO:0000313" key="12">
    <source>
        <dbReference type="EMBL" id="EGX68839.1"/>
    </source>
</evidence>
<feature type="domain" description="Beta-ketoacyl-[acyl-carrier-protein] synthase III N-terminal" evidence="11">
    <location>
        <begin position="110"/>
        <end position="187"/>
    </location>
</feature>
<dbReference type="InterPro" id="IPR004655">
    <property type="entry name" value="FabH"/>
</dbReference>
<dbReference type="Proteomes" id="UP000004830">
    <property type="component" value="Unassembled WGS sequence"/>
</dbReference>
<evidence type="ECO:0000256" key="2">
    <source>
        <dbReference type="ARBA" id="ARBA00022516"/>
    </source>
</evidence>
<keyword evidence="2 9" id="KW-0444">Lipid biosynthesis</keyword>
<comment type="subunit">
    <text evidence="9">Homodimer.</text>
</comment>
<dbReference type="Pfam" id="PF08541">
    <property type="entry name" value="ACP_syn_III_C"/>
    <property type="match status" value="1"/>
</dbReference>
<organism evidence="12 13">
    <name type="scientific">Collinsella tanakaei YIT 12063</name>
    <dbReference type="NCBI Taxonomy" id="742742"/>
    <lineage>
        <taxon>Bacteria</taxon>
        <taxon>Bacillati</taxon>
        <taxon>Actinomycetota</taxon>
        <taxon>Coriobacteriia</taxon>
        <taxon>Coriobacteriales</taxon>
        <taxon>Coriobacteriaceae</taxon>
        <taxon>Collinsella</taxon>
    </lineage>
</organism>
<dbReference type="PANTHER" id="PTHR43091:SF1">
    <property type="entry name" value="BETA-KETOACYL-[ACYL-CARRIER-PROTEIN] SYNTHASE III, CHLOROPLASTIC"/>
    <property type="match status" value="1"/>
</dbReference>
<keyword evidence="9" id="KW-0963">Cytoplasm</keyword>
<keyword evidence="13" id="KW-1185">Reference proteome</keyword>
<dbReference type="UniPathway" id="UPA00094"/>
<evidence type="ECO:0000259" key="10">
    <source>
        <dbReference type="Pfam" id="PF08541"/>
    </source>
</evidence>
<evidence type="ECO:0000256" key="4">
    <source>
        <dbReference type="ARBA" id="ARBA00022832"/>
    </source>
</evidence>
<dbReference type="InterPro" id="IPR013751">
    <property type="entry name" value="ACP_syn_III_N"/>
</dbReference>
<protein>
    <recommendedName>
        <fullName evidence="9">Beta-ketoacyl-[acyl-carrier-protein] synthase III</fullName>
        <shortName evidence="9">Beta-ketoacyl-ACP synthase III</shortName>
        <shortName evidence="9">KAS III</shortName>
        <ecNumber evidence="9">2.3.1.180</ecNumber>
    </recommendedName>
    <alternativeName>
        <fullName evidence="9">3-oxoacyl-[acyl-carrier-protein] synthase 3</fullName>
    </alternativeName>
    <alternativeName>
        <fullName evidence="9">3-oxoacyl-[acyl-carrier-protein] synthase III</fullName>
    </alternativeName>
</protein>
<evidence type="ECO:0000259" key="11">
    <source>
        <dbReference type="Pfam" id="PF08545"/>
    </source>
</evidence>
<evidence type="ECO:0000256" key="7">
    <source>
        <dbReference type="ARBA" id="ARBA00023268"/>
    </source>
</evidence>
<comment type="catalytic activity">
    <reaction evidence="9">
        <text>malonyl-[ACP] + acetyl-CoA + H(+) = 3-oxobutanoyl-[ACP] + CO2 + CoA</text>
        <dbReference type="Rhea" id="RHEA:12080"/>
        <dbReference type="Rhea" id="RHEA-COMP:9623"/>
        <dbReference type="Rhea" id="RHEA-COMP:9625"/>
        <dbReference type="ChEBI" id="CHEBI:15378"/>
        <dbReference type="ChEBI" id="CHEBI:16526"/>
        <dbReference type="ChEBI" id="CHEBI:57287"/>
        <dbReference type="ChEBI" id="CHEBI:57288"/>
        <dbReference type="ChEBI" id="CHEBI:78449"/>
        <dbReference type="ChEBI" id="CHEBI:78450"/>
        <dbReference type="EC" id="2.3.1.180"/>
    </reaction>
</comment>
<dbReference type="HOGENOM" id="CLU_039592_2_0_11"/>
<dbReference type="AlphaFoldDB" id="G1WL27"/>
<feature type="active site" evidence="9">
    <location>
        <position position="244"/>
    </location>
</feature>
<evidence type="ECO:0000256" key="3">
    <source>
        <dbReference type="ARBA" id="ARBA00022679"/>
    </source>
</evidence>
<dbReference type="RefSeq" id="WP_009142063.1">
    <property type="nucleotide sequence ID" value="NZ_JH126474.1"/>
</dbReference>
<dbReference type="InterPro" id="IPR016039">
    <property type="entry name" value="Thiolase-like"/>
</dbReference>
<dbReference type="GeneID" id="62759721"/>
<dbReference type="GO" id="GO:0005737">
    <property type="term" value="C:cytoplasm"/>
    <property type="evidence" value="ECO:0007669"/>
    <property type="project" value="UniProtKB-SubCell"/>
</dbReference>